<accession>A0A7X3F172</accession>
<proteinExistence type="predicted"/>
<sequence>MMATPNAGWSGDFMTQIHRFPFIETSSLPSYNICQRARCLRDALEGTHYCAAHQPKPKAPDAAWAGKKVVYIIGAAGDEFVKIGYATDLSARLVNMQVGSARELLVHCVLEGDIKVESILHLEMQQHHVRGEWFKAEPVKALCEKLQKCRYTRMRLKVESVISEWNESGHPWDGRGVAQRRKRPRFTIST</sequence>
<dbReference type="AlphaFoldDB" id="A0A7X3F172"/>
<evidence type="ECO:0000313" key="1">
    <source>
        <dbReference type="EMBL" id="MVF49424.1"/>
    </source>
</evidence>
<evidence type="ECO:0000313" key="2">
    <source>
        <dbReference type="Proteomes" id="UP000440965"/>
    </source>
</evidence>
<reference evidence="1 2" key="1">
    <citation type="submission" date="2019-10" db="EMBL/GenBank/DDBJ databases">
        <title>XDR Pseudomonas monteilii producing IMP-16 from LCR.</title>
        <authorList>
            <person name="Ballaben A."/>
            <person name="Doi Y."/>
        </authorList>
    </citation>
    <scope>NUCLEOTIDE SEQUENCE [LARGE SCALE GENOMIC DNA]</scope>
    <source>
        <strain evidence="1 2">597/14</strain>
    </source>
</reference>
<name>A0A7X3F172_9PSED</name>
<dbReference type="Proteomes" id="UP000440965">
    <property type="component" value="Unassembled WGS sequence"/>
</dbReference>
<gene>
    <name evidence="1" type="ORF">F9Z43_08850</name>
</gene>
<dbReference type="EMBL" id="WEIK01000006">
    <property type="protein sequence ID" value="MVF49424.1"/>
    <property type="molecule type" value="Genomic_DNA"/>
</dbReference>
<comment type="caution">
    <text evidence="1">The sequence shown here is derived from an EMBL/GenBank/DDBJ whole genome shotgun (WGS) entry which is preliminary data.</text>
</comment>
<protein>
    <submittedName>
        <fullName evidence="1">GIY-YIG nuclease family protein</fullName>
    </submittedName>
</protein>
<dbReference type="Pfam" id="PF13455">
    <property type="entry name" value="MUG113"/>
    <property type="match status" value="1"/>
</dbReference>
<organism evidence="1 2">
    <name type="scientific">Pseudomonas monteilii</name>
    <dbReference type="NCBI Taxonomy" id="76759"/>
    <lineage>
        <taxon>Bacteria</taxon>
        <taxon>Pseudomonadati</taxon>
        <taxon>Pseudomonadota</taxon>
        <taxon>Gammaproteobacteria</taxon>
        <taxon>Pseudomonadales</taxon>
        <taxon>Pseudomonadaceae</taxon>
        <taxon>Pseudomonas</taxon>
    </lineage>
</organism>